<name>A0A1Q9R2Q4_PSEPU</name>
<comment type="caution">
    <text evidence="4">The sequence shown here is derived from an EMBL/GenBank/DDBJ whole genome shotgun (WGS) entry which is preliminary data.</text>
</comment>
<dbReference type="EC" id="3.2.2.n1" evidence="3"/>
<dbReference type="Gene3D" id="3.40.50.450">
    <property type="match status" value="1"/>
</dbReference>
<evidence type="ECO:0000313" key="5">
    <source>
        <dbReference type="Proteomes" id="UP000186736"/>
    </source>
</evidence>
<evidence type="ECO:0000313" key="4">
    <source>
        <dbReference type="EMBL" id="OLS61677.1"/>
    </source>
</evidence>
<dbReference type="AlphaFoldDB" id="A0A1Q9R2Q4"/>
<dbReference type="PANTHER" id="PTHR31223">
    <property type="entry name" value="LOG FAMILY PROTEIN YJL055W"/>
    <property type="match status" value="1"/>
</dbReference>
<accession>A0A1Q9R2Q4</accession>
<dbReference type="InterPro" id="IPR031100">
    <property type="entry name" value="LOG_fam"/>
</dbReference>
<dbReference type="GO" id="GO:0008714">
    <property type="term" value="F:AMP nucleosidase activity"/>
    <property type="evidence" value="ECO:0007669"/>
    <property type="project" value="UniProtKB-EC"/>
</dbReference>
<sequence length="198" mass="21293">MNTTKSFSVCIYCGSRAGLNPEFTEGAIAVGKWIGAQGAQLVYGGGSTGLMGAVADATREAGGRIIGIIPQALVDSESAYQFCDELHVVNTMHERKSMMSERADAFLAMPGGIGTFEELFEMWAWQQIGYHSKPVGLLNCANYYDGLIGFLRNCFESGMIGQAQMDALISNAEATTVLNTLRSKALESPSYNLIPENV</sequence>
<dbReference type="InterPro" id="IPR005269">
    <property type="entry name" value="LOG"/>
</dbReference>
<reference evidence="4 5" key="1">
    <citation type="submission" date="2016-10" db="EMBL/GenBank/DDBJ databases">
        <title>Genome Sequence of Pseudomonas putida GM4FR.</title>
        <authorList>
            <person name="Poehlein A."/>
            <person name="Wemheuer F."/>
            <person name="Hollensteiner J."/>
            <person name="Wemheuer B."/>
        </authorList>
    </citation>
    <scope>NUCLEOTIDE SEQUENCE [LARGE SCALE GENOMIC DNA]</scope>
    <source>
        <strain evidence="4 5">GM4FR</strain>
    </source>
</reference>
<comment type="catalytic activity">
    <reaction evidence="1">
        <text>AMP + H2O = D-ribose 5-phosphate + adenine</text>
        <dbReference type="Rhea" id="RHEA:20129"/>
        <dbReference type="ChEBI" id="CHEBI:15377"/>
        <dbReference type="ChEBI" id="CHEBI:16708"/>
        <dbReference type="ChEBI" id="CHEBI:78346"/>
        <dbReference type="ChEBI" id="CHEBI:456215"/>
        <dbReference type="EC" id="3.2.2.4"/>
    </reaction>
</comment>
<dbReference type="EMBL" id="MKZO01000029">
    <property type="protein sequence ID" value="OLS61677.1"/>
    <property type="molecule type" value="Genomic_DNA"/>
</dbReference>
<evidence type="ECO:0000256" key="1">
    <source>
        <dbReference type="ARBA" id="ARBA00000274"/>
    </source>
</evidence>
<dbReference type="Pfam" id="PF03641">
    <property type="entry name" value="Lysine_decarbox"/>
    <property type="match status" value="1"/>
</dbReference>
<dbReference type="GO" id="GO:0005829">
    <property type="term" value="C:cytosol"/>
    <property type="evidence" value="ECO:0007669"/>
    <property type="project" value="TreeGrafter"/>
</dbReference>
<keyword evidence="3" id="KW-0378">Hydrolase</keyword>
<dbReference type="RefSeq" id="WP_075804288.1">
    <property type="nucleotide sequence ID" value="NZ_MKZO01000029.1"/>
</dbReference>
<comment type="similarity">
    <text evidence="2 3">Belongs to the LOG family.</text>
</comment>
<dbReference type="Proteomes" id="UP000186736">
    <property type="component" value="Unassembled WGS sequence"/>
</dbReference>
<evidence type="ECO:0000256" key="2">
    <source>
        <dbReference type="ARBA" id="ARBA00006763"/>
    </source>
</evidence>
<protein>
    <recommendedName>
        <fullName evidence="3">Cytokinin riboside 5'-monophosphate phosphoribohydrolase</fullName>
        <ecNumber evidence="3">3.2.2.n1</ecNumber>
    </recommendedName>
</protein>
<dbReference type="SUPFAM" id="SSF102405">
    <property type="entry name" value="MCP/YpsA-like"/>
    <property type="match status" value="1"/>
</dbReference>
<evidence type="ECO:0000256" key="3">
    <source>
        <dbReference type="RuleBase" id="RU363015"/>
    </source>
</evidence>
<dbReference type="OrthoDB" id="9801098at2"/>
<organism evidence="4 5">
    <name type="scientific">Pseudomonas putida</name>
    <name type="common">Arthrobacter siderocapsulatus</name>
    <dbReference type="NCBI Taxonomy" id="303"/>
    <lineage>
        <taxon>Bacteria</taxon>
        <taxon>Pseudomonadati</taxon>
        <taxon>Pseudomonadota</taxon>
        <taxon>Gammaproteobacteria</taxon>
        <taxon>Pseudomonadales</taxon>
        <taxon>Pseudomonadaceae</taxon>
        <taxon>Pseudomonas</taxon>
    </lineage>
</organism>
<dbReference type="NCBIfam" id="TIGR00730">
    <property type="entry name" value="Rossman fold protein, TIGR00730 family"/>
    <property type="match status" value="1"/>
</dbReference>
<proteinExistence type="inferred from homology"/>
<keyword evidence="3" id="KW-0203">Cytokinin biosynthesis</keyword>
<dbReference type="GO" id="GO:0009691">
    <property type="term" value="P:cytokinin biosynthetic process"/>
    <property type="evidence" value="ECO:0007669"/>
    <property type="project" value="UniProtKB-UniRule"/>
</dbReference>
<dbReference type="PANTHER" id="PTHR31223:SF70">
    <property type="entry name" value="LOG FAMILY PROTEIN YJL055W"/>
    <property type="match status" value="1"/>
</dbReference>
<gene>
    <name evidence="4" type="primary">yvdD_1</name>
    <name evidence="4" type="ORF">PSEMO_34900</name>
</gene>